<proteinExistence type="predicted"/>
<accession>A0ACC3NWC4</accession>
<protein>
    <submittedName>
        <fullName evidence="1">Uncharacterized protein</fullName>
    </submittedName>
</protein>
<evidence type="ECO:0000313" key="1">
    <source>
        <dbReference type="EMBL" id="KAK3722911.1"/>
    </source>
</evidence>
<comment type="caution">
    <text evidence="1">The sequence shown here is derived from an EMBL/GenBank/DDBJ whole genome shotgun (WGS) entry which is preliminary data.</text>
</comment>
<reference evidence="1" key="1">
    <citation type="submission" date="2023-07" db="EMBL/GenBank/DDBJ databases">
        <title>Black Yeasts Isolated from many extreme environments.</title>
        <authorList>
            <person name="Coleine C."/>
            <person name="Stajich J.E."/>
            <person name="Selbmann L."/>
        </authorList>
    </citation>
    <scope>NUCLEOTIDE SEQUENCE</scope>
    <source>
        <strain evidence="1">CCFEE 5714</strain>
    </source>
</reference>
<dbReference type="EMBL" id="JAUTXU010000011">
    <property type="protein sequence ID" value="KAK3722911.1"/>
    <property type="molecule type" value="Genomic_DNA"/>
</dbReference>
<organism evidence="1 2">
    <name type="scientific">Vermiconidia calcicola</name>
    <dbReference type="NCBI Taxonomy" id="1690605"/>
    <lineage>
        <taxon>Eukaryota</taxon>
        <taxon>Fungi</taxon>
        <taxon>Dikarya</taxon>
        <taxon>Ascomycota</taxon>
        <taxon>Pezizomycotina</taxon>
        <taxon>Dothideomycetes</taxon>
        <taxon>Dothideomycetidae</taxon>
        <taxon>Mycosphaerellales</taxon>
        <taxon>Extremaceae</taxon>
        <taxon>Vermiconidia</taxon>
    </lineage>
</organism>
<keyword evidence="2" id="KW-1185">Reference proteome</keyword>
<dbReference type="Proteomes" id="UP001281147">
    <property type="component" value="Unassembled WGS sequence"/>
</dbReference>
<gene>
    <name evidence="1" type="ORF">LTR37_002056</name>
</gene>
<evidence type="ECO:0000313" key="2">
    <source>
        <dbReference type="Proteomes" id="UP001281147"/>
    </source>
</evidence>
<name>A0ACC3NWC4_9PEZI</name>
<sequence>MRFPGLKTKKDNNAVYMDLPSTNTGKQYPQNSKNGRQELRAMERDPGAADTAEHNRSSSVGRDNTRGFYSGSRYNDSINNVNKSIAADFEHHEDRHVSLPSQITSPDRELPTSPIVSDVDSDPTEDAPSRRQPKQVHVPTRDFTRSYEDVRSRSHLRSGSQPPSGNGQHSSSRRSPPAVHKPTRPRRDHDSEPVSPDATTERGYAPGDGSSEESYMSHETQATSVYALPALQTKGPDNSDVQQLEPVNEDDPRSWDLIEPASESGGPTGIYALEKRAEQMFSSGHLRTIFNDPKLLLKFTGFLNSQRPQSIAILIYYLDALKALRAINYANAIAEALEPIRGHDFTQDVAKATENSSLERKAERAFDILVQEDLPAFIAHTWIQVVSISIQRRITGTLAPHLREASEGLAEVFCLTDPSRTDNPIVFASEEFVRTTQYGMNYVIGRNCRFLQGPRTNPHSVRRLAIANSRQREHTEVFVNYRRDGSPFMNLLMTAPLMDSRGNVRYSIGAQVDVSNLVKECSNLDGLMNMVEKEEDPEAAAEEREHKKDEFQELTEMFNSAELNTVRRYGGQMHKDYVDDSDAESTRSAQGKRRVLLKDSTQEVSERHGGSPSAANGVAPSVKEKINGKLAGVYENYLLIRPAPSLRILFTSPSLRVPGILQSPFLNRIGGSSRVRSDLRAALAEGRGVTAKIRWLTRADEDGEGEGRSRWIHCTPLFGHSGTVGVWMIVLVDEEGSSVISSGKRFRQAPPVSANIGGKDWDPHAMKEQKRLNTYDMDNERRGGNNLRPDRDPHAGRSRQNSFQADRSRPASVHSGVGKHGGSAGDVSEFSFQLR</sequence>